<dbReference type="Gene3D" id="3.40.50.1110">
    <property type="entry name" value="SGNH hydrolase"/>
    <property type="match status" value="1"/>
</dbReference>
<evidence type="ECO:0000313" key="4">
    <source>
        <dbReference type="Proteomes" id="UP000054870"/>
    </source>
</evidence>
<dbReference type="Pfam" id="PF13472">
    <property type="entry name" value="Lipase_GDSL_2"/>
    <property type="match status" value="1"/>
</dbReference>
<dbReference type="Proteomes" id="UP000054870">
    <property type="component" value="Unassembled WGS sequence"/>
</dbReference>
<sequence length="463" mass="46142">MDRLQGLEDSTSAWSRRAVIALLAAVCLSCGGGGGAGGAGASGGTGSGGTSASGGGGAGGAGASGGAGSGGTSASGPGGASQSSSGGMPIGTASIAWIGTWAVAPWITNAPGFNNETVRQIVHTSIGGSAVRVQLSNLYGSEAVVIGNVYVALRDSGPITVASSTRTVTFGGQQGVTLPAGASIASDPVPFDVPSLADIAVSLYLPGGTPPHSTGHDGSLQDVYVAPGNFSADPSFTGFTPNPAGQAYYFLTNVDVQNAKATGAVVAFGASITEGSASSSNANRRWPNDLAVRLFDAGMAIGVLNEGISGNNFFTDGAGEAGLNRFIRDALAQPGVKWIIVSDDAVNNLNTEAPASAQDLIAAFKKLIDRAHVVDVKVICSTLTPFRGTPFWTPAIEATREAVNAFVLSPSSGCDAVLDQARAVSNPADPASFLPAFNSGDNLHPNDAGMQAIADALDLDSLK</sequence>
<dbReference type="OrthoDB" id="1828825at2"/>
<feature type="region of interest" description="Disordered" evidence="1">
    <location>
        <begin position="38"/>
        <end position="86"/>
    </location>
</feature>
<gene>
    <name evidence="3" type="ORF">AWB75_07087</name>
</gene>
<protein>
    <submittedName>
        <fullName evidence="3">Lipase/acylhydrolase</fullName>
    </submittedName>
</protein>
<reference evidence="3" key="1">
    <citation type="submission" date="2016-01" db="EMBL/GenBank/DDBJ databases">
        <authorList>
            <person name="Peeters C."/>
        </authorList>
    </citation>
    <scope>NUCLEOTIDE SEQUENCE [LARGE SCALE GENOMIC DNA]</scope>
    <source>
        <strain evidence="3">LMG 29318</strain>
    </source>
</reference>
<dbReference type="InterPro" id="IPR036514">
    <property type="entry name" value="SGNH_hydro_sf"/>
</dbReference>
<feature type="compositionally biased region" description="Gly residues" evidence="1">
    <location>
        <begin position="38"/>
        <end position="79"/>
    </location>
</feature>
<dbReference type="EMBL" id="FCOF02000095">
    <property type="protein sequence ID" value="SAK97163.1"/>
    <property type="molecule type" value="Genomic_DNA"/>
</dbReference>
<dbReference type="PANTHER" id="PTHR43784:SF2">
    <property type="entry name" value="GDSL-LIKE LIPASE_ACYLHYDROLASE, PUTATIVE (AFU_ORTHOLOGUE AFUA_2G00820)-RELATED"/>
    <property type="match status" value="1"/>
</dbReference>
<feature type="domain" description="SGNH hydrolase-type esterase" evidence="2">
    <location>
        <begin position="267"/>
        <end position="452"/>
    </location>
</feature>
<dbReference type="InterPro" id="IPR053140">
    <property type="entry name" value="GDSL_Rv0518-like"/>
</dbReference>
<evidence type="ECO:0000313" key="3">
    <source>
        <dbReference type="EMBL" id="SAK97163.1"/>
    </source>
</evidence>
<name>A0A158DRN6_9BURK</name>
<dbReference type="AlphaFoldDB" id="A0A158DRN6"/>
<dbReference type="InterPro" id="IPR013830">
    <property type="entry name" value="SGNH_hydro"/>
</dbReference>
<accession>A0A158DRN6</accession>
<proteinExistence type="predicted"/>
<dbReference type="PANTHER" id="PTHR43784">
    <property type="entry name" value="GDSL-LIKE LIPASE/ACYLHYDROLASE, PUTATIVE (AFU_ORTHOLOGUE AFUA_2G00820)-RELATED"/>
    <property type="match status" value="1"/>
</dbReference>
<dbReference type="SUPFAM" id="SSF52266">
    <property type="entry name" value="SGNH hydrolase"/>
    <property type="match status" value="1"/>
</dbReference>
<evidence type="ECO:0000259" key="2">
    <source>
        <dbReference type="Pfam" id="PF13472"/>
    </source>
</evidence>
<evidence type="ECO:0000256" key="1">
    <source>
        <dbReference type="SAM" id="MobiDB-lite"/>
    </source>
</evidence>
<dbReference type="GO" id="GO:0016788">
    <property type="term" value="F:hydrolase activity, acting on ester bonds"/>
    <property type="evidence" value="ECO:0007669"/>
    <property type="project" value="UniProtKB-ARBA"/>
</dbReference>
<keyword evidence="4" id="KW-1185">Reference proteome</keyword>
<comment type="caution">
    <text evidence="3">The sequence shown here is derived from an EMBL/GenBank/DDBJ whole genome shotgun (WGS) entry which is preliminary data.</text>
</comment>
<organism evidence="3 4">
    <name type="scientific">Caballeronia catudaia</name>
    <dbReference type="NCBI Taxonomy" id="1777136"/>
    <lineage>
        <taxon>Bacteria</taxon>
        <taxon>Pseudomonadati</taxon>
        <taxon>Pseudomonadota</taxon>
        <taxon>Betaproteobacteria</taxon>
        <taxon>Burkholderiales</taxon>
        <taxon>Burkholderiaceae</taxon>
        <taxon>Caballeronia</taxon>
    </lineage>
</organism>